<protein>
    <recommendedName>
        <fullName evidence="6">FAD-binding domain-containing protein</fullName>
    </recommendedName>
</protein>
<reference evidence="8" key="2">
    <citation type="journal article" date="2018" name="Nat. Commun.">
        <title>Extreme sensitivity to ultraviolet light in the fungal pathogen causing white-nose syndrome of bats.</title>
        <authorList>
            <person name="Palmer J.M."/>
            <person name="Drees K.P."/>
            <person name="Foster J.T."/>
            <person name="Lindner D.L."/>
        </authorList>
    </citation>
    <scope>NUCLEOTIDE SEQUENCE [LARGE SCALE GENOMIC DNA]</scope>
    <source>
        <strain evidence="8">UAMH 10579</strain>
    </source>
</reference>
<dbReference type="RefSeq" id="XP_018134693.2">
    <property type="nucleotide sequence ID" value="XM_018270352.2"/>
</dbReference>
<dbReference type="InterPro" id="IPR002938">
    <property type="entry name" value="FAD-bd"/>
</dbReference>
<gene>
    <name evidence="7" type="ORF">VE01_00824</name>
</gene>
<keyword evidence="3" id="KW-0274">FAD</keyword>
<evidence type="ECO:0000256" key="5">
    <source>
        <dbReference type="ARBA" id="ARBA00023033"/>
    </source>
</evidence>
<evidence type="ECO:0000259" key="6">
    <source>
        <dbReference type="Pfam" id="PF01494"/>
    </source>
</evidence>
<dbReference type="InterPro" id="IPR036188">
    <property type="entry name" value="FAD/NAD-bd_sf"/>
</dbReference>
<keyword evidence="5" id="KW-0503">Monooxygenase</keyword>
<dbReference type="InterPro" id="IPR050493">
    <property type="entry name" value="FAD-dep_Monooxygenase_BioMet"/>
</dbReference>
<dbReference type="GO" id="GO:0004497">
    <property type="term" value="F:monooxygenase activity"/>
    <property type="evidence" value="ECO:0007669"/>
    <property type="project" value="UniProtKB-KW"/>
</dbReference>
<evidence type="ECO:0000256" key="1">
    <source>
        <dbReference type="ARBA" id="ARBA00007992"/>
    </source>
</evidence>
<dbReference type="PANTHER" id="PTHR13789:SF314">
    <property type="entry name" value="FAD-BINDING DOMAIN-CONTAINING PROTEIN"/>
    <property type="match status" value="1"/>
</dbReference>
<organism evidence="7 8">
    <name type="scientific">Pseudogymnoascus verrucosus</name>
    <dbReference type="NCBI Taxonomy" id="342668"/>
    <lineage>
        <taxon>Eukaryota</taxon>
        <taxon>Fungi</taxon>
        <taxon>Dikarya</taxon>
        <taxon>Ascomycota</taxon>
        <taxon>Pezizomycotina</taxon>
        <taxon>Leotiomycetes</taxon>
        <taxon>Thelebolales</taxon>
        <taxon>Thelebolaceae</taxon>
        <taxon>Pseudogymnoascus</taxon>
    </lineage>
</organism>
<feature type="domain" description="FAD-binding" evidence="6">
    <location>
        <begin position="105"/>
        <end position="288"/>
    </location>
</feature>
<accession>A0A2P2SVT0</accession>
<dbReference type="Proteomes" id="UP000091956">
    <property type="component" value="Unassembled WGS sequence"/>
</dbReference>
<dbReference type="Gene3D" id="3.50.50.60">
    <property type="entry name" value="FAD/NAD(P)-binding domain"/>
    <property type="match status" value="1"/>
</dbReference>
<keyword evidence="2" id="KW-0285">Flavoprotein</keyword>
<dbReference type="EMBL" id="KV460207">
    <property type="protein sequence ID" value="OBU00961.2"/>
    <property type="molecule type" value="Genomic_DNA"/>
</dbReference>
<dbReference type="GO" id="GO:0071949">
    <property type="term" value="F:FAD binding"/>
    <property type="evidence" value="ECO:0007669"/>
    <property type="project" value="InterPro"/>
</dbReference>
<dbReference type="PANTHER" id="PTHR13789">
    <property type="entry name" value="MONOOXYGENASE"/>
    <property type="match status" value="1"/>
</dbReference>
<dbReference type="AlphaFoldDB" id="A0A2P2SVT0"/>
<dbReference type="GeneID" id="28834210"/>
<reference evidence="7 8" key="1">
    <citation type="submission" date="2016-03" db="EMBL/GenBank/DDBJ databases">
        <title>Comparative genomics of Pseudogymnoascus destructans, the fungus causing white-nose syndrome of bats.</title>
        <authorList>
            <person name="Palmer J.M."/>
            <person name="Drees K.P."/>
            <person name="Foster J.T."/>
            <person name="Lindner D.L."/>
        </authorList>
    </citation>
    <scope>NUCLEOTIDE SEQUENCE [LARGE SCALE GENOMIC DNA]</scope>
    <source>
        <strain evidence="7 8">UAMH 10579</strain>
    </source>
</reference>
<name>A0A2P2SVT0_9PEZI</name>
<dbReference type="Pfam" id="PF01494">
    <property type="entry name" value="FAD_binding_3"/>
    <property type="match status" value="1"/>
</dbReference>
<dbReference type="PRINTS" id="PR00420">
    <property type="entry name" value="RNGMNOXGNASE"/>
</dbReference>
<evidence type="ECO:0000256" key="3">
    <source>
        <dbReference type="ARBA" id="ARBA00022827"/>
    </source>
</evidence>
<dbReference type="SUPFAM" id="SSF51905">
    <property type="entry name" value="FAD/NAD(P)-binding domain"/>
    <property type="match status" value="1"/>
</dbReference>
<evidence type="ECO:0000256" key="4">
    <source>
        <dbReference type="ARBA" id="ARBA00023002"/>
    </source>
</evidence>
<evidence type="ECO:0000313" key="7">
    <source>
        <dbReference type="EMBL" id="OBU00961.2"/>
    </source>
</evidence>
<keyword evidence="8" id="KW-1185">Reference proteome</keyword>
<comment type="similarity">
    <text evidence="1">Belongs to the paxM FAD-dependent monooxygenase family.</text>
</comment>
<sequence>MIVMGSNAMRVINKIGVDAKKAGTVDVDFIERRDYKTLELLSSLDAAKDPKAPAKSYYRPDLHNELKRVALLGLGCKAAKLVLDAKVVSVDINNASATLADGRVFKGDVLIGADGERSIVKSSFSEPGSIQQAPFKIFRSLVPTSVFLSDERTRRVLDLSHNRFLMFCHPTNSLVSVLIGRNSDLIDIECGYRRRKGERAIDVSDQAAIRARLLETFKEYHPDIRCAIETATVTTDWEVWKCKPQKHLAQGKAVLTGDAAHSMEPTTGQGGSQGLEDAGALAVFLSNIGSKDEIPHRLELLAKMRGERTAKVVALSGVRPGEEEIIRKNYPRHAINRSSIKNGVEHIVFLYDYDVIEESKKTLQAAATPRASL</sequence>
<evidence type="ECO:0000313" key="8">
    <source>
        <dbReference type="Proteomes" id="UP000091956"/>
    </source>
</evidence>
<evidence type="ECO:0000256" key="2">
    <source>
        <dbReference type="ARBA" id="ARBA00022630"/>
    </source>
</evidence>
<keyword evidence="4" id="KW-0560">Oxidoreductase</keyword>
<dbReference type="STRING" id="342668.A0A2P2SVT0"/>
<proteinExistence type="inferred from homology"/>